<protein>
    <submittedName>
        <fullName evidence="1">Uncharacterized protein</fullName>
    </submittedName>
</protein>
<keyword evidence="2" id="KW-1185">Reference proteome</keyword>
<gene>
    <name evidence="1" type="ORF">NIES2135_58800</name>
</gene>
<dbReference type="AlphaFoldDB" id="A0A1Z4JQL9"/>
<sequence>MAIDETKMVQSIYDTLFNAYTKTPPGGLPAGSQADKVFITMVPGGEPINVAQYANPVSPLNPQGIPAAAENFSRLVDRVPLVNGTFVDTGKKVSEVYKQVVEGASVTPQPVDPALKAAYDAAFDLLNDKGQDFNDLGQPIEVDVDSMLYVNYKRKQNAYIDAVASFVAESSKYDMTKPADQRAWAMLGPSLQRRLVTAWNDFQTAQAKRVEDALATMAQSATNQVGRVFKDAQEKLVLLEKGSARDQAEKYFASYAFPANWYSSSAAQGWSSLSFTSSRYQLNESSSFKKFGGGAKFNLGLWSVGGGASHSETRRHMDSQTDDLSVSFRYARINIDRPWMNPMIFDLPGWKYGVMGKGSIASGNPATADGRIMPLLPTGFIVVRDLKISATWSSAEKDYISKSTKGGGSFGWGPFSVGGSYESNSTNFRFQSEFDGRTLSAPGLQLMAFINAVLPMSPKE</sequence>
<evidence type="ECO:0000313" key="1">
    <source>
        <dbReference type="EMBL" id="BAY59004.1"/>
    </source>
</evidence>
<proteinExistence type="predicted"/>
<dbReference type="EMBL" id="AP018203">
    <property type="protein sequence ID" value="BAY59004.1"/>
    <property type="molecule type" value="Genomic_DNA"/>
</dbReference>
<reference evidence="1 2" key="1">
    <citation type="submission" date="2017-06" db="EMBL/GenBank/DDBJ databases">
        <title>Genome sequencing of cyanobaciteial culture collection at National Institute for Environmental Studies (NIES).</title>
        <authorList>
            <person name="Hirose Y."/>
            <person name="Shimura Y."/>
            <person name="Fujisawa T."/>
            <person name="Nakamura Y."/>
            <person name="Kawachi M."/>
        </authorList>
    </citation>
    <scope>NUCLEOTIDE SEQUENCE [LARGE SCALE GENOMIC DNA]</scope>
    <source>
        <strain evidence="1 2">NIES-2135</strain>
    </source>
</reference>
<organism evidence="1 2">
    <name type="scientific">Leptolyngbya boryana NIES-2135</name>
    <dbReference type="NCBI Taxonomy" id="1973484"/>
    <lineage>
        <taxon>Bacteria</taxon>
        <taxon>Bacillati</taxon>
        <taxon>Cyanobacteriota</taxon>
        <taxon>Cyanophyceae</taxon>
        <taxon>Leptolyngbyales</taxon>
        <taxon>Leptolyngbyaceae</taxon>
        <taxon>Leptolyngbya group</taxon>
        <taxon>Leptolyngbya</taxon>
    </lineage>
</organism>
<accession>A0A1Z4JQL9</accession>
<dbReference type="Proteomes" id="UP000217895">
    <property type="component" value="Chromosome"/>
</dbReference>
<name>A0A1Z4JQL9_LEPBY</name>
<evidence type="ECO:0000313" key="2">
    <source>
        <dbReference type="Proteomes" id="UP000217895"/>
    </source>
</evidence>